<evidence type="ECO:0000313" key="2">
    <source>
        <dbReference type="Proteomes" id="UP000789366"/>
    </source>
</evidence>
<dbReference type="EMBL" id="CAJVPW010006887">
    <property type="protein sequence ID" value="CAG8574476.1"/>
    <property type="molecule type" value="Genomic_DNA"/>
</dbReference>
<accession>A0ACA9M849</accession>
<protein>
    <submittedName>
        <fullName evidence="1">804_t:CDS:1</fullName>
    </submittedName>
</protein>
<keyword evidence="2" id="KW-1185">Reference proteome</keyword>
<gene>
    <name evidence="1" type="ORF">SPELUC_LOCUS6121</name>
</gene>
<feature type="non-terminal residue" evidence="1">
    <location>
        <position position="58"/>
    </location>
</feature>
<organism evidence="1 2">
    <name type="scientific">Cetraspora pellucida</name>
    <dbReference type="NCBI Taxonomy" id="1433469"/>
    <lineage>
        <taxon>Eukaryota</taxon>
        <taxon>Fungi</taxon>
        <taxon>Fungi incertae sedis</taxon>
        <taxon>Mucoromycota</taxon>
        <taxon>Glomeromycotina</taxon>
        <taxon>Glomeromycetes</taxon>
        <taxon>Diversisporales</taxon>
        <taxon>Gigasporaceae</taxon>
        <taxon>Cetraspora</taxon>
    </lineage>
</organism>
<name>A0ACA9M849_9GLOM</name>
<sequence length="58" mass="6638">MNSLQFQLLTESLDLDQNESESDVDIDPCYNENLVISIISRYLSISSQIINVHSKSDY</sequence>
<reference evidence="1" key="1">
    <citation type="submission" date="2021-06" db="EMBL/GenBank/DDBJ databases">
        <authorList>
            <person name="Kallberg Y."/>
            <person name="Tangrot J."/>
            <person name="Rosling A."/>
        </authorList>
    </citation>
    <scope>NUCLEOTIDE SEQUENCE</scope>
    <source>
        <strain evidence="1">28 12/20/2015</strain>
    </source>
</reference>
<proteinExistence type="predicted"/>
<evidence type="ECO:0000313" key="1">
    <source>
        <dbReference type="EMBL" id="CAG8574476.1"/>
    </source>
</evidence>
<comment type="caution">
    <text evidence="1">The sequence shown here is derived from an EMBL/GenBank/DDBJ whole genome shotgun (WGS) entry which is preliminary data.</text>
</comment>
<dbReference type="Proteomes" id="UP000789366">
    <property type="component" value="Unassembled WGS sequence"/>
</dbReference>